<dbReference type="STRING" id="515619.EUBREC_0278"/>
<protein>
    <submittedName>
        <fullName evidence="2">Uncharacterized protein</fullName>
    </submittedName>
</protein>
<reference evidence="2 3" key="1">
    <citation type="journal article" date="2009" name="Proc. Natl. Acad. Sci. U.S.A.">
        <title>Characterizing a model human gut microbiota composed of members of its two dominant bacterial phyla.</title>
        <authorList>
            <person name="Mahowald M.A."/>
            <person name="Rey F.E."/>
            <person name="Seedorf H."/>
            <person name="Turnbaugh P.J."/>
            <person name="Fulton R.S."/>
            <person name="Wollam A."/>
            <person name="Shah N."/>
            <person name="Wang C."/>
            <person name="Magrini V."/>
            <person name="Wilson R.K."/>
            <person name="Cantarel B.L."/>
            <person name="Coutinho P.M."/>
            <person name="Henrissat B."/>
            <person name="Crock L.W."/>
            <person name="Russell A."/>
            <person name="Verberkmoes N.C."/>
            <person name="Hettich R.L."/>
            <person name="Gordon J.I."/>
        </authorList>
    </citation>
    <scope>NUCLEOTIDE SEQUENCE [LARGE SCALE GENOMIC DNA]</scope>
    <source>
        <strain evidence="3">ATCC 33656 / DSM 3377 / JCM 17463 / KCTC 5835 / LMG 30912 / VPI 0990</strain>
    </source>
</reference>
<evidence type="ECO:0000256" key="1">
    <source>
        <dbReference type="SAM" id="Phobius"/>
    </source>
</evidence>
<dbReference type="KEGG" id="ere:EUBREC_0278"/>
<sequence length="41" mass="4785">MSFCIELFCVVTLQYQILVRIAITYFIIEKKKAVNTQKNSS</sequence>
<evidence type="ECO:0000313" key="3">
    <source>
        <dbReference type="Proteomes" id="UP000001477"/>
    </source>
</evidence>
<keyword evidence="1" id="KW-1133">Transmembrane helix</keyword>
<organism evidence="2 3">
    <name type="scientific">Agathobacter rectalis (strain ATCC 33656 / DSM 3377 / JCM 17463 / KCTC 5835 / VPI 0990)</name>
    <name type="common">Eubacterium rectale</name>
    <dbReference type="NCBI Taxonomy" id="515619"/>
    <lineage>
        <taxon>Bacteria</taxon>
        <taxon>Bacillati</taxon>
        <taxon>Bacillota</taxon>
        <taxon>Clostridia</taxon>
        <taxon>Lachnospirales</taxon>
        <taxon>Lachnospiraceae</taxon>
        <taxon>Agathobacter</taxon>
    </lineage>
</organism>
<dbReference type="AlphaFoldDB" id="C4ZAM1"/>
<keyword evidence="1" id="KW-0812">Transmembrane</keyword>
<name>C4ZAM1_AGARV</name>
<dbReference type="PaxDb" id="515619-EUBREC_0278"/>
<dbReference type="EMBL" id="CP001107">
    <property type="protein sequence ID" value="ACR74082.1"/>
    <property type="molecule type" value="Genomic_DNA"/>
</dbReference>
<feature type="transmembrane region" description="Helical" evidence="1">
    <location>
        <begin position="7"/>
        <end position="28"/>
    </location>
</feature>
<evidence type="ECO:0000313" key="2">
    <source>
        <dbReference type="EMBL" id="ACR74082.1"/>
    </source>
</evidence>
<keyword evidence="1" id="KW-0472">Membrane</keyword>
<gene>
    <name evidence="2" type="ordered locus">EUBREC_0278</name>
</gene>
<dbReference type="HOGENOM" id="CLU_3270236_0_0_9"/>
<dbReference type="Proteomes" id="UP000001477">
    <property type="component" value="Chromosome"/>
</dbReference>
<accession>C4ZAM1</accession>
<proteinExistence type="predicted"/>